<dbReference type="Gene3D" id="3.30.1740.10">
    <property type="entry name" value="Zinc finger, PARP-type"/>
    <property type="match status" value="1"/>
</dbReference>
<evidence type="ECO:0000256" key="1">
    <source>
        <dbReference type="ARBA" id="ARBA00004123"/>
    </source>
</evidence>
<proteinExistence type="predicted"/>
<sequence length="291" mass="31750">MGYVIENDDPVFGSCTAGKCAISGGDLCIGVVSETEGDDTQWKHWTCVTPAILNTIKLAVTDPTQMNGWDTLKTDDKEKVQKAWMNDKASNVKQDFLSNGDDVSTAEIKIDDSTNQNQADACAPVQPEIVSDKNPSLIDQVQTVVSNTEETTITTQDTTESTGEKDTTEKNESTTEFFNKEVEIKNDVIGKQDEVASKNNEVTNKVNENSSVVYEKKEEKDGLNESSTEVSKISLETSVVNNDISSSNDIEMTTDVSSSKKRDATTMEETTTVQEQTTVVSGRTSGKARQV</sequence>
<dbReference type="GO" id="GO:0008270">
    <property type="term" value="F:zinc ion binding"/>
    <property type="evidence" value="ECO:0007669"/>
    <property type="project" value="UniProtKB-KW"/>
</dbReference>
<protein>
    <recommendedName>
        <fullName evidence="7">PARP-type domain-containing protein</fullName>
    </recommendedName>
</protein>
<keyword evidence="4" id="KW-0862">Zinc</keyword>
<dbReference type="InterPro" id="IPR036957">
    <property type="entry name" value="Znf_PARP_sf"/>
</dbReference>
<dbReference type="GO" id="GO:0005634">
    <property type="term" value="C:nucleus"/>
    <property type="evidence" value="ECO:0007669"/>
    <property type="project" value="UniProtKB-SubCell"/>
</dbReference>
<feature type="compositionally biased region" description="Low complexity" evidence="6">
    <location>
        <begin position="150"/>
        <end position="161"/>
    </location>
</feature>
<dbReference type="AlphaFoldDB" id="A0A8H7QRB7"/>
<evidence type="ECO:0000256" key="3">
    <source>
        <dbReference type="ARBA" id="ARBA00022771"/>
    </source>
</evidence>
<dbReference type="OrthoDB" id="429950at2759"/>
<dbReference type="Proteomes" id="UP000603453">
    <property type="component" value="Unassembled WGS sequence"/>
</dbReference>
<name>A0A8H7QRB7_9FUNG</name>
<feature type="domain" description="PARP-type" evidence="7">
    <location>
        <begin position="3"/>
        <end position="83"/>
    </location>
</feature>
<feature type="compositionally biased region" description="Low complexity" evidence="6">
    <location>
        <begin position="267"/>
        <end position="280"/>
    </location>
</feature>
<keyword evidence="3" id="KW-0863">Zinc-finger</keyword>
<dbReference type="Pfam" id="PF00645">
    <property type="entry name" value="zf-PARP"/>
    <property type="match status" value="1"/>
</dbReference>
<evidence type="ECO:0000256" key="4">
    <source>
        <dbReference type="ARBA" id="ARBA00022833"/>
    </source>
</evidence>
<organism evidence="8 9">
    <name type="scientific">Mucor saturninus</name>
    <dbReference type="NCBI Taxonomy" id="64648"/>
    <lineage>
        <taxon>Eukaryota</taxon>
        <taxon>Fungi</taxon>
        <taxon>Fungi incertae sedis</taxon>
        <taxon>Mucoromycota</taxon>
        <taxon>Mucoromycotina</taxon>
        <taxon>Mucoromycetes</taxon>
        <taxon>Mucorales</taxon>
        <taxon>Mucorineae</taxon>
        <taxon>Mucoraceae</taxon>
        <taxon>Mucor</taxon>
    </lineage>
</organism>
<keyword evidence="2" id="KW-0479">Metal-binding</keyword>
<feature type="region of interest" description="Disordered" evidence="6">
    <location>
        <begin position="244"/>
        <end position="291"/>
    </location>
</feature>
<comment type="caution">
    <text evidence="8">The sequence shown here is derived from an EMBL/GenBank/DDBJ whole genome shotgun (WGS) entry which is preliminary data.</text>
</comment>
<evidence type="ECO:0000256" key="6">
    <source>
        <dbReference type="SAM" id="MobiDB-lite"/>
    </source>
</evidence>
<evidence type="ECO:0000256" key="2">
    <source>
        <dbReference type="ARBA" id="ARBA00022723"/>
    </source>
</evidence>
<keyword evidence="9" id="KW-1185">Reference proteome</keyword>
<evidence type="ECO:0000313" key="8">
    <source>
        <dbReference type="EMBL" id="KAG2196246.1"/>
    </source>
</evidence>
<comment type="subcellular location">
    <subcellularLocation>
        <location evidence="1">Nucleus</location>
    </subcellularLocation>
</comment>
<evidence type="ECO:0000256" key="5">
    <source>
        <dbReference type="ARBA" id="ARBA00023242"/>
    </source>
</evidence>
<feature type="region of interest" description="Disordered" evidence="6">
    <location>
        <begin position="150"/>
        <end position="174"/>
    </location>
</feature>
<reference evidence="8" key="1">
    <citation type="submission" date="2020-12" db="EMBL/GenBank/DDBJ databases">
        <title>Metabolic potential, ecology and presence of endohyphal bacteria is reflected in genomic diversity of Mucoromycotina.</title>
        <authorList>
            <person name="Muszewska A."/>
            <person name="Okrasinska A."/>
            <person name="Steczkiewicz K."/>
            <person name="Drgas O."/>
            <person name="Orlowska M."/>
            <person name="Perlinska-Lenart U."/>
            <person name="Aleksandrzak-Piekarczyk T."/>
            <person name="Szatraj K."/>
            <person name="Zielenkiewicz U."/>
            <person name="Pilsyk S."/>
            <person name="Malc E."/>
            <person name="Mieczkowski P."/>
            <person name="Kruszewska J.S."/>
            <person name="Biernat P."/>
            <person name="Pawlowska J."/>
        </authorList>
    </citation>
    <scope>NUCLEOTIDE SEQUENCE</scope>
    <source>
        <strain evidence="8">WA0000017839</strain>
    </source>
</reference>
<dbReference type="PROSITE" id="PS50064">
    <property type="entry name" value="ZF_PARP_2"/>
    <property type="match status" value="1"/>
</dbReference>
<evidence type="ECO:0000259" key="7">
    <source>
        <dbReference type="PROSITE" id="PS50064"/>
    </source>
</evidence>
<evidence type="ECO:0000313" key="9">
    <source>
        <dbReference type="Proteomes" id="UP000603453"/>
    </source>
</evidence>
<dbReference type="EMBL" id="JAEPRD010000151">
    <property type="protein sequence ID" value="KAG2196246.1"/>
    <property type="molecule type" value="Genomic_DNA"/>
</dbReference>
<feature type="compositionally biased region" description="Basic and acidic residues" evidence="6">
    <location>
        <begin position="162"/>
        <end position="174"/>
    </location>
</feature>
<dbReference type="SMART" id="SM01336">
    <property type="entry name" value="zf-PARP"/>
    <property type="match status" value="1"/>
</dbReference>
<gene>
    <name evidence="8" type="ORF">INT47_007673</name>
</gene>
<dbReference type="SUPFAM" id="SSF57716">
    <property type="entry name" value="Glucocorticoid receptor-like (DNA-binding domain)"/>
    <property type="match status" value="1"/>
</dbReference>
<dbReference type="InterPro" id="IPR001510">
    <property type="entry name" value="Znf_PARP"/>
</dbReference>
<dbReference type="GO" id="GO:0003677">
    <property type="term" value="F:DNA binding"/>
    <property type="evidence" value="ECO:0007669"/>
    <property type="project" value="InterPro"/>
</dbReference>
<accession>A0A8H7QRB7</accession>
<keyword evidence="5" id="KW-0539">Nucleus</keyword>